<evidence type="ECO:0000256" key="4">
    <source>
        <dbReference type="SAM" id="Phobius"/>
    </source>
</evidence>
<organism evidence="6 7">
    <name type="scientific">Pseudomonas oryzihabitans</name>
    <dbReference type="NCBI Taxonomy" id="47885"/>
    <lineage>
        <taxon>Bacteria</taxon>
        <taxon>Pseudomonadati</taxon>
        <taxon>Pseudomonadota</taxon>
        <taxon>Gammaproteobacteria</taxon>
        <taxon>Pseudomonadales</taxon>
        <taxon>Pseudomonadaceae</taxon>
        <taxon>Pseudomonas</taxon>
    </lineage>
</organism>
<keyword evidence="4" id="KW-1133">Transmembrane helix</keyword>
<dbReference type="Pfam" id="PF05230">
    <property type="entry name" value="MASE2"/>
    <property type="match status" value="1"/>
</dbReference>
<name>A0A0U4VLD5_9PSED</name>
<dbReference type="Pfam" id="PF00990">
    <property type="entry name" value="GGDEF"/>
    <property type="match status" value="1"/>
</dbReference>
<evidence type="ECO:0000259" key="5">
    <source>
        <dbReference type="PROSITE" id="PS50887"/>
    </source>
</evidence>
<reference evidence="6 7" key="1">
    <citation type="submission" date="2016-01" db="EMBL/GenBank/DDBJ databases">
        <title>Annotation of Pseudomonas oryzihabitans USDA-ARS-USMARC-56511.</title>
        <authorList>
            <person name="Harhay G.P."/>
            <person name="Harhay D.M."/>
            <person name="Smith T.P.L."/>
            <person name="Bono J.L."/>
            <person name="Heaton M.P."/>
            <person name="Clawson M.L."/>
            <person name="Chitko-Mckown C.G."/>
            <person name="Capik S.F."/>
            <person name="DeDonder K.D."/>
            <person name="Apley M.D."/>
            <person name="Lubbers B.V."/>
            <person name="White B.J."/>
            <person name="Larson R.L."/>
        </authorList>
    </citation>
    <scope>NUCLEOTIDE SEQUENCE [LARGE SCALE GENOMIC DNA]</scope>
    <source>
        <strain evidence="6 7">USDA-ARS-USMARC-56511</strain>
    </source>
</reference>
<dbReference type="PANTHER" id="PTHR45138">
    <property type="entry name" value="REGULATORY COMPONENTS OF SENSORY TRANSDUCTION SYSTEM"/>
    <property type="match status" value="1"/>
</dbReference>
<feature type="transmembrane region" description="Helical" evidence="4">
    <location>
        <begin position="41"/>
        <end position="61"/>
    </location>
</feature>
<evidence type="ECO:0000256" key="2">
    <source>
        <dbReference type="ARBA" id="ARBA00004533"/>
    </source>
</evidence>
<evidence type="ECO:0000256" key="1">
    <source>
        <dbReference type="ARBA" id="ARBA00001946"/>
    </source>
</evidence>
<evidence type="ECO:0000313" key="6">
    <source>
        <dbReference type="EMBL" id="ALZ83936.1"/>
    </source>
</evidence>
<gene>
    <name evidence="6" type="ORF">APT59_06820</name>
</gene>
<dbReference type="EMBL" id="CP013987">
    <property type="protein sequence ID" value="ALZ83936.1"/>
    <property type="molecule type" value="Genomic_DNA"/>
</dbReference>
<dbReference type="RefSeq" id="WP_059314167.1">
    <property type="nucleotide sequence ID" value="NZ_CP013987.1"/>
</dbReference>
<dbReference type="InterPro" id="IPR029787">
    <property type="entry name" value="Nucleotide_cyclase"/>
</dbReference>
<accession>A0A0U4VLD5</accession>
<sequence>MPDALTRGHSFARRLWLPRAVGLLLSLSCIVSVQITQPVSVGLWILLLANALLWSPLAYLRAVRARDPYRAELSNLLLDCGSAGFWVASMGFNLLPSVTLLAMTSLNMLGAGGLVFWRRGLLAQLAGILIGLVVLRHPVAIQTSTAQIYACLPMIIAYPWALGLVSFRLAQQLSRRKQELELISKQDGMTGLHNRTHWDQLLQREFARCKRSGADASLVMIDLDNFKLVNDRFGHQAGDEVLRQFSSLLARTIRTSDLAGRFGGDEFGILLPDTSPERALDLIRRLQERLQEMQAGSPGERQHVRVGMSCGIAGFDRAYDDVAHWLQAADFALYRAKAQGRGRAEVADPQGVLA</sequence>
<dbReference type="SUPFAM" id="SSF55073">
    <property type="entry name" value="Nucleotide cyclase"/>
    <property type="match status" value="1"/>
</dbReference>
<protein>
    <recommendedName>
        <fullName evidence="3">diguanylate cyclase</fullName>
        <ecNumber evidence="3">2.7.7.65</ecNumber>
    </recommendedName>
</protein>
<comment type="cofactor">
    <cofactor evidence="1">
        <name>Mg(2+)</name>
        <dbReference type="ChEBI" id="CHEBI:18420"/>
    </cofactor>
</comment>
<dbReference type="GO" id="GO:1902201">
    <property type="term" value="P:negative regulation of bacterial-type flagellum-dependent cell motility"/>
    <property type="evidence" value="ECO:0007669"/>
    <property type="project" value="TreeGrafter"/>
</dbReference>
<proteinExistence type="predicted"/>
<feature type="transmembrane region" description="Helical" evidence="4">
    <location>
        <begin position="16"/>
        <end position="35"/>
    </location>
</feature>
<feature type="domain" description="GGDEF" evidence="5">
    <location>
        <begin position="214"/>
        <end position="349"/>
    </location>
</feature>
<dbReference type="PROSITE" id="PS50887">
    <property type="entry name" value="GGDEF"/>
    <property type="match status" value="1"/>
</dbReference>
<dbReference type="SMART" id="SM00267">
    <property type="entry name" value="GGDEF"/>
    <property type="match status" value="1"/>
</dbReference>
<dbReference type="GO" id="GO:0043709">
    <property type="term" value="P:cell adhesion involved in single-species biofilm formation"/>
    <property type="evidence" value="ECO:0007669"/>
    <property type="project" value="TreeGrafter"/>
</dbReference>
<dbReference type="CDD" id="cd01949">
    <property type="entry name" value="GGDEF"/>
    <property type="match status" value="1"/>
</dbReference>
<keyword evidence="4" id="KW-0812">Transmembrane</keyword>
<keyword evidence="4" id="KW-0472">Membrane</keyword>
<dbReference type="GO" id="GO:0052621">
    <property type="term" value="F:diguanylate cyclase activity"/>
    <property type="evidence" value="ECO:0007669"/>
    <property type="project" value="UniProtKB-EC"/>
</dbReference>
<dbReference type="InterPro" id="IPR007894">
    <property type="entry name" value="MASE2"/>
</dbReference>
<dbReference type="PANTHER" id="PTHR45138:SF24">
    <property type="entry name" value="DIGUANYLATE CYCLASE DGCC-RELATED"/>
    <property type="match status" value="1"/>
</dbReference>
<dbReference type="Proteomes" id="UP000064137">
    <property type="component" value="Chromosome"/>
</dbReference>
<dbReference type="InterPro" id="IPR050469">
    <property type="entry name" value="Diguanylate_Cyclase"/>
</dbReference>
<evidence type="ECO:0000313" key="7">
    <source>
        <dbReference type="Proteomes" id="UP000064137"/>
    </source>
</evidence>
<dbReference type="InterPro" id="IPR043128">
    <property type="entry name" value="Rev_trsase/Diguanyl_cyclase"/>
</dbReference>
<dbReference type="KEGG" id="por:APT59_06820"/>
<dbReference type="AlphaFoldDB" id="A0A0U4VLD5"/>
<dbReference type="EC" id="2.7.7.65" evidence="3"/>
<feature type="transmembrane region" description="Helical" evidence="4">
    <location>
        <begin position="147"/>
        <end position="167"/>
    </location>
</feature>
<comment type="subcellular location">
    <subcellularLocation>
        <location evidence="2">Cell inner membrane</location>
    </subcellularLocation>
</comment>
<dbReference type="NCBIfam" id="TIGR00254">
    <property type="entry name" value="GGDEF"/>
    <property type="match status" value="1"/>
</dbReference>
<dbReference type="GO" id="GO:0005886">
    <property type="term" value="C:plasma membrane"/>
    <property type="evidence" value="ECO:0007669"/>
    <property type="project" value="UniProtKB-SubCell"/>
</dbReference>
<evidence type="ECO:0000256" key="3">
    <source>
        <dbReference type="ARBA" id="ARBA00012528"/>
    </source>
</evidence>
<dbReference type="OrthoDB" id="9812260at2"/>
<feature type="transmembrane region" description="Helical" evidence="4">
    <location>
        <begin position="122"/>
        <end position="141"/>
    </location>
</feature>
<dbReference type="InterPro" id="IPR000160">
    <property type="entry name" value="GGDEF_dom"/>
</dbReference>
<dbReference type="Gene3D" id="3.30.70.270">
    <property type="match status" value="1"/>
</dbReference>
<dbReference type="FunFam" id="3.30.70.270:FF:000001">
    <property type="entry name" value="Diguanylate cyclase domain protein"/>
    <property type="match status" value="1"/>
</dbReference>